<sequence>MRDTKEQKIIVLTELNDSDNNLILHGIKIASIFKKELCLFHNYKKKGKSEYGNIKRILNDYKRVVKNTFPTLPVSSLITEGDLTYLLDILTDDYDAILILARAHSFKKHAKSVRESPLPFLFINTDNTKITNYTRIVAPIDLRKENSDIALWCSYFGRFNNSEIIAIAANDKNKANIRMATKNIVLMKKLLVKFNIAHKIYKGKSSSLRIQSEALEFARSSKSDLMIILGSSVITPIDLLIGLPEYKIIKKAGNFPVLVINPRRDMYILCD</sequence>
<reference evidence="1" key="1">
    <citation type="submission" date="2018-06" db="EMBL/GenBank/DDBJ databases">
        <authorList>
            <person name="Zhirakovskaya E."/>
        </authorList>
    </citation>
    <scope>NUCLEOTIDE SEQUENCE</scope>
</reference>
<evidence type="ECO:0008006" key="2">
    <source>
        <dbReference type="Google" id="ProtNLM"/>
    </source>
</evidence>
<dbReference type="EMBL" id="UOEP01000102">
    <property type="protein sequence ID" value="VAW19648.1"/>
    <property type="molecule type" value="Genomic_DNA"/>
</dbReference>
<evidence type="ECO:0000313" key="1">
    <source>
        <dbReference type="EMBL" id="VAW19648.1"/>
    </source>
</evidence>
<dbReference type="AlphaFoldDB" id="A0A3B0TNW8"/>
<dbReference type="Gene3D" id="3.40.50.12370">
    <property type="match status" value="1"/>
</dbReference>
<name>A0A3B0TNW8_9ZZZZ</name>
<accession>A0A3B0TNW8</accession>
<organism evidence="1">
    <name type="scientific">hydrothermal vent metagenome</name>
    <dbReference type="NCBI Taxonomy" id="652676"/>
    <lineage>
        <taxon>unclassified sequences</taxon>
        <taxon>metagenomes</taxon>
        <taxon>ecological metagenomes</taxon>
    </lineage>
</organism>
<gene>
    <name evidence="1" type="ORF">MNBD_BACTEROID01-1672</name>
</gene>
<proteinExistence type="predicted"/>
<protein>
    <recommendedName>
        <fullName evidence="2">UspA domain-containing protein</fullName>
    </recommendedName>
</protein>